<accession>A0A372LFD7</accession>
<name>A0A372LFD7_9BACI</name>
<dbReference type="Proteomes" id="UP000264541">
    <property type="component" value="Unassembled WGS sequence"/>
</dbReference>
<protein>
    <submittedName>
        <fullName evidence="2">Small, acid-soluble spore protein L</fullName>
    </submittedName>
</protein>
<dbReference type="OrthoDB" id="2907320at2"/>
<gene>
    <name evidence="2" type="ORF">D0469_19235</name>
</gene>
<evidence type="ECO:0000313" key="2">
    <source>
        <dbReference type="EMBL" id="RFU64075.1"/>
    </source>
</evidence>
<dbReference type="RefSeq" id="WP_117328351.1">
    <property type="nucleotide sequence ID" value="NZ_QVTE01000062.1"/>
</dbReference>
<feature type="region of interest" description="Disordered" evidence="1">
    <location>
        <begin position="1"/>
        <end position="44"/>
    </location>
</feature>
<dbReference type="EMBL" id="QVTE01000062">
    <property type="protein sequence ID" value="RFU64075.1"/>
    <property type="molecule type" value="Genomic_DNA"/>
</dbReference>
<reference evidence="2 3" key="1">
    <citation type="submission" date="2018-08" db="EMBL/GenBank/DDBJ databases">
        <title>Bacillus chawlae sp. nov., Bacillus glennii sp. nov., and Bacillus saganii sp. nov. Isolated from the Vehicle Assembly Building at Kennedy Space Center where the Viking Spacecraft were Assembled.</title>
        <authorList>
            <person name="Seuylemezian A."/>
            <person name="Vaishampayan P."/>
        </authorList>
    </citation>
    <scope>NUCLEOTIDE SEQUENCE [LARGE SCALE GENOMIC DNA]</scope>
    <source>
        <strain evidence="2 3">V47-23a</strain>
    </source>
</reference>
<proteinExistence type="predicted"/>
<sequence>MSKNRNRGTEAFSGVIPQGHTGRSAAYNPKSELENKAKRSNTKR</sequence>
<organism evidence="2 3">
    <name type="scientific">Peribacillus saganii</name>
    <dbReference type="NCBI Taxonomy" id="2303992"/>
    <lineage>
        <taxon>Bacteria</taxon>
        <taxon>Bacillati</taxon>
        <taxon>Bacillota</taxon>
        <taxon>Bacilli</taxon>
        <taxon>Bacillales</taxon>
        <taxon>Bacillaceae</taxon>
        <taxon>Peribacillus</taxon>
    </lineage>
</organism>
<keyword evidence="3" id="KW-1185">Reference proteome</keyword>
<comment type="caution">
    <text evidence="2">The sequence shown here is derived from an EMBL/GenBank/DDBJ whole genome shotgun (WGS) entry which is preliminary data.</text>
</comment>
<evidence type="ECO:0000313" key="3">
    <source>
        <dbReference type="Proteomes" id="UP000264541"/>
    </source>
</evidence>
<evidence type="ECO:0000256" key="1">
    <source>
        <dbReference type="SAM" id="MobiDB-lite"/>
    </source>
</evidence>
<dbReference type="AlphaFoldDB" id="A0A372LFD7"/>